<dbReference type="HOGENOM" id="CLU_1130118_0_0_1"/>
<proteinExistence type="predicted"/>
<accession>B4QS40</accession>
<dbReference type="OrthoDB" id="6374728at2759"/>
<keyword evidence="2" id="KW-1185">Reference proteome</keyword>
<organism evidence="1 2">
    <name type="scientific">Drosophila simulans</name>
    <name type="common">Fruit fly</name>
    <dbReference type="NCBI Taxonomy" id="7240"/>
    <lineage>
        <taxon>Eukaryota</taxon>
        <taxon>Metazoa</taxon>
        <taxon>Ecdysozoa</taxon>
        <taxon>Arthropoda</taxon>
        <taxon>Hexapoda</taxon>
        <taxon>Insecta</taxon>
        <taxon>Pterygota</taxon>
        <taxon>Neoptera</taxon>
        <taxon>Endopterygota</taxon>
        <taxon>Diptera</taxon>
        <taxon>Brachycera</taxon>
        <taxon>Muscomorpha</taxon>
        <taxon>Ephydroidea</taxon>
        <taxon>Drosophilidae</taxon>
        <taxon>Drosophila</taxon>
        <taxon>Sophophora</taxon>
    </lineage>
</organism>
<gene>
    <name evidence="1" type="primary">Dsim\GD20070</name>
    <name evidence="1" type="ORF">Dsim_GD20070</name>
</gene>
<sequence>MLRICNYSHNIRILGMDEKLHQRIFNDNLALIDTPLIAMGSGSGSGTVTTSVSGYGLGMGMGLSGSFNYLGSMHGVPSYPFNISGFHQRHMAAAAADNEPFDIIDTGLGYGGNGNAGVYYQSGQDVEVDLSTEIIKQHFQHPPSPFILSSCPSAHLSAHLSGRRFVFCFPISTQSVAQMGRRGRGWPNGKADNMPHNIPGQTKVHSHTMNAATDFALSCIQHSKKAYVRFSFPDVKTNNYKKNKRL</sequence>
<dbReference type="AlphaFoldDB" id="B4QS40"/>
<evidence type="ECO:0000313" key="2">
    <source>
        <dbReference type="Proteomes" id="UP000000304"/>
    </source>
</evidence>
<dbReference type="EMBL" id="CM000364">
    <property type="protein sequence ID" value="EDX12236.1"/>
    <property type="molecule type" value="Genomic_DNA"/>
</dbReference>
<dbReference type="PhylomeDB" id="B4QS40"/>
<dbReference type="STRING" id="7240.B4QS40"/>
<dbReference type="Proteomes" id="UP000000304">
    <property type="component" value="Chromosome 3R"/>
</dbReference>
<name>B4QS40_DROSI</name>
<reference evidence="1 2" key="1">
    <citation type="journal article" date="2007" name="Nature">
        <title>Evolution of genes and genomes on the Drosophila phylogeny.</title>
        <authorList>
            <consortium name="Drosophila 12 Genomes Consortium"/>
            <person name="Clark A.G."/>
            <person name="Eisen M.B."/>
            <person name="Smith D.R."/>
            <person name="Bergman C.M."/>
            <person name="Oliver B."/>
            <person name="Markow T.A."/>
            <person name="Kaufman T.C."/>
            <person name="Kellis M."/>
            <person name="Gelbart W."/>
            <person name="Iyer V.N."/>
            <person name="Pollard D.A."/>
            <person name="Sackton T.B."/>
            <person name="Larracuente A.M."/>
            <person name="Singh N.D."/>
            <person name="Abad J.P."/>
            <person name="Abt D.N."/>
            <person name="Adryan B."/>
            <person name="Aguade M."/>
            <person name="Akashi H."/>
            <person name="Anderson W.W."/>
            <person name="Aquadro C.F."/>
            <person name="Ardell D.H."/>
            <person name="Arguello R."/>
            <person name="Artieri C.G."/>
            <person name="Barbash D.A."/>
            <person name="Barker D."/>
            <person name="Barsanti P."/>
            <person name="Batterham P."/>
            <person name="Batzoglou S."/>
            <person name="Begun D."/>
            <person name="Bhutkar A."/>
            <person name="Blanco E."/>
            <person name="Bosak S.A."/>
            <person name="Bradley R.K."/>
            <person name="Brand A.D."/>
            <person name="Brent M.R."/>
            <person name="Brooks A.N."/>
            <person name="Brown R.H."/>
            <person name="Butlin R.K."/>
            <person name="Caggese C."/>
            <person name="Calvi B.R."/>
            <person name="Bernardo de Carvalho A."/>
            <person name="Caspi A."/>
            <person name="Castrezana S."/>
            <person name="Celniker S.E."/>
            <person name="Chang J.L."/>
            <person name="Chapple C."/>
            <person name="Chatterji S."/>
            <person name="Chinwalla A."/>
            <person name="Civetta A."/>
            <person name="Clifton S.W."/>
            <person name="Comeron J.M."/>
            <person name="Costello J.C."/>
            <person name="Coyne J.A."/>
            <person name="Daub J."/>
            <person name="David R.G."/>
            <person name="Delcher A.L."/>
            <person name="Delehaunty K."/>
            <person name="Do C.B."/>
            <person name="Ebling H."/>
            <person name="Edwards K."/>
            <person name="Eickbush T."/>
            <person name="Evans J.D."/>
            <person name="Filipski A."/>
            <person name="Findeiss S."/>
            <person name="Freyhult E."/>
            <person name="Fulton L."/>
            <person name="Fulton R."/>
            <person name="Garcia A.C."/>
            <person name="Gardiner A."/>
            <person name="Garfield D.A."/>
            <person name="Garvin B.E."/>
            <person name="Gibson G."/>
            <person name="Gilbert D."/>
            <person name="Gnerre S."/>
            <person name="Godfrey J."/>
            <person name="Good R."/>
            <person name="Gotea V."/>
            <person name="Gravely B."/>
            <person name="Greenberg A.J."/>
            <person name="Griffiths-Jones S."/>
            <person name="Gross S."/>
            <person name="Guigo R."/>
            <person name="Gustafson E.A."/>
            <person name="Haerty W."/>
            <person name="Hahn M.W."/>
            <person name="Halligan D.L."/>
            <person name="Halpern A.L."/>
            <person name="Halter G.M."/>
            <person name="Han M.V."/>
            <person name="Heger A."/>
            <person name="Hillier L."/>
            <person name="Hinrichs A.S."/>
            <person name="Holmes I."/>
            <person name="Hoskins R.A."/>
            <person name="Hubisz M.J."/>
            <person name="Hultmark D."/>
            <person name="Huntley M.A."/>
            <person name="Jaffe D.B."/>
            <person name="Jagadeeshan S."/>
            <person name="Jeck W.R."/>
            <person name="Johnson J."/>
            <person name="Jones C.D."/>
            <person name="Jordan W.C."/>
            <person name="Karpen G.H."/>
            <person name="Kataoka E."/>
            <person name="Keightley P.D."/>
            <person name="Kheradpour P."/>
            <person name="Kirkness E.F."/>
            <person name="Koerich L.B."/>
            <person name="Kristiansen K."/>
            <person name="Kudrna D."/>
            <person name="Kulathinal R.J."/>
            <person name="Kumar S."/>
            <person name="Kwok R."/>
            <person name="Lander E."/>
            <person name="Langley C.H."/>
            <person name="Lapoint R."/>
            <person name="Lazzaro B.P."/>
            <person name="Lee S.J."/>
            <person name="Levesque L."/>
            <person name="Li R."/>
            <person name="Lin C.F."/>
            <person name="Lin M.F."/>
            <person name="Lindblad-Toh K."/>
            <person name="Llopart A."/>
            <person name="Long M."/>
            <person name="Low L."/>
            <person name="Lozovsky E."/>
            <person name="Lu J."/>
            <person name="Luo M."/>
            <person name="Machado C.A."/>
            <person name="Makalowski W."/>
            <person name="Marzo M."/>
            <person name="Matsuda M."/>
            <person name="Matzkin L."/>
            <person name="McAllister B."/>
            <person name="McBride C.S."/>
            <person name="McKernan B."/>
            <person name="McKernan K."/>
            <person name="Mendez-Lago M."/>
            <person name="Minx P."/>
            <person name="Mollenhauer M.U."/>
            <person name="Montooth K."/>
            <person name="Mount S.M."/>
            <person name="Mu X."/>
            <person name="Myers E."/>
            <person name="Negre B."/>
            <person name="Newfeld S."/>
            <person name="Nielsen R."/>
            <person name="Noor M.A."/>
            <person name="O'Grady P."/>
            <person name="Pachter L."/>
            <person name="Papaceit M."/>
            <person name="Parisi M.J."/>
            <person name="Parisi M."/>
            <person name="Parts L."/>
            <person name="Pedersen J.S."/>
            <person name="Pesole G."/>
            <person name="Phillippy A.M."/>
            <person name="Ponting C.P."/>
            <person name="Pop M."/>
            <person name="Porcelli D."/>
            <person name="Powell J.R."/>
            <person name="Prohaska S."/>
            <person name="Pruitt K."/>
            <person name="Puig M."/>
            <person name="Quesneville H."/>
            <person name="Ram K.R."/>
            <person name="Rand D."/>
            <person name="Rasmussen M.D."/>
            <person name="Reed L.K."/>
            <person name="Reenan R."/>
            <person name="Reily A."/>
            <person name="Remington K.A."/>
            <person name="Rieger T.T."/>
            <person name="Ritchie M.G."/>
            <person name="Robin C."/>
            <person name="Rogers Y.H."/>
            <person name="Rohde C."/>
            <person name="Rozas J."/>
            <person name="Rubenfield M.J."/>
            <person name="Ruiz A."/>
            <person name="Russo S."/>
            <person name="Salzberg S.L."/>
            <person name="Sanchez-Gracia A."/>
            <person name="Saranga D.J."/>
            <person name="Sato H."/>
            <person name="Schaeffer S.W."/>
            <person name="Schatz M.C."/>
            <person name="Schlenke T."/>
            <person name="Schwartz R."/>
            <person name="Segarra C."/>
            <person name="Singh R.S."/>
            <person name="Sirot L."/>
            <person name="Sirota M."/>
            <person name="Sisneros N.B."/>
            <person name="Smith C.D."/>
            <person name="Smith T.F."/>
            <person name="Spieth J."/>
            <person name="Stage D.E."/>
            <person name="Stark A."/>
            <person name="Stephan W."/>
            <person name="Strausberg R.L."/>
            <person name="Strempel S."/>
            <person name="Sturgill D."/>
            <person name="Sutton G."/>
            <person name="Sutton G.G."/>
            <person name="Tao W."/>
            <person name="Teichmann S."/>
            <person name="Tobari Y.N."/>
            <person name="Tomimura Y."/>
            <person name="Tsolas J.M."/>
            <person name="Valente V.L."/>
            <person name="Venter E."/>
            <person name="Venter J.C."/>
            <person name="Vicario S."/>
            <person name="Vieira F.G."/>
            <person name="Vilella A.J."/>
            <person name="Villasante A."/>
            <person name="Walenz B."/>
            <person name="Wang J."/>
            <person name="Wasserman M."/>
            <person name="Watts T."/>
            <person name="Wilson D."/>
            <person name="Wilson R.K."/>
            <person name="Wing R.A."/>
            <person name="Wolfner M.F."/>
            <person name="Wong A."/>
            <person name="Wong G.K."/>
            <person name="Wu C.I."/>
            <person name="Wu G."/>
            <person name="Yamamoto D."/>
            <person name="Yang H.P."/>
            <person name="Yang S.P."/>
            <person name="Yorke J.A."/>
            <person name="Yoshida K."/>
            <person name="Zdobnov E."/>
            <person name="Zhang P."/>
            <person name="Zhang Y."/>
            <person name="Zimin A.V."/>
            <person name="Baldwin J."/>
            <person name="Abdouelleil A."/>
            <person name="Abdulkadir J."/>
            <person name="Abebe A."/>
            <person name="Abera B."/>
            <person name="Abreu J."/>
            <person name="Acer S.C."/>
            <person name="Aftuck L."/>
            <person name="Alexander A."/>
            <person name="An P."/>
            <person name="Anderson E."/>
            <person name="Anderson S."/>
            <person name="Arachi H."/>
            <person name="Azer M."/>
            <person name="Bachantsang P."/>
            <person name="Barry A."/>
            <person name="Bayul T."/>
            <person name="Berlin A."/>
            <person name="Bessette D."/>
            <person name="Bloom T."/>
            <person name="Blye J."/>
            <person name="Boguslavskiy L."/>
            <person name="Bonnet C."/>
            <person name="Boukhgalter B."/>
            <person name="Bourzgui I."/>
            <person name="Brown A."/>
            <person name="Cahill P."/>
            <person name="Channer S."/>
            <person name="Cheshatsang Y."/>
            <person name="Chuda L."/>
            <person name="Citroen M."/>
            <person name="Collymore A."/>
            <person name="Cooke P."/>
            <person name="Costello M."/>
            <person name="D'Aco K."/>
            <person name="Daza R."/>
            <person name="De Haan G."/>
            <person name="DeGray S."/>
            <person name="DeMaso C."/>
            <person name="Dhargay N."/>
            <person name="Dooley K."/>
            <person name="Dooley E."/>
            <person name="Doricent M."/>
            <person name="Dorje P."/>
            <person name="Dorjee K."/>
            <person name="Dupes A."/>
            <person name="Elong R."/>
            <person name="Falk J."/>
            <person name="Farina A."/>
            <person name="Faro S."/>
            <person name="Ferguson D."/>
            <person name="Fisher S."/>
            <person name="Foley C.D."/>
            <person name="Franke A."/>
            <person name="Friedrich D."/>
            <person name="Gadbois L."/>
            <person name="Gearin G."/>
            <person name="Gearin C.R."/>
            <person name="Giannoukos G."/>
            <person name="Goode T."/>
            <person name="Graham J."/>
            <person name="Grandbois E."/>
            <person name="Grewal S."/>
            <person name="Gyaltsen K."/>
            <person name="Hafez N."/>
            <person name="Hagos B."/>
            <person name="Hall J."/>
            <person name="Henson C."/>
            <person name="Hollinger A."/>
            <person name="Honan T."/>
            <person name="Huard M.D."/>
            <person name="Hughes L."/>
            <person name="Hurhula B."/>
            <person name="Husby M.E."/>
            <person name="Kamat A."/>
            <person name="Kanga B."/>
            <person name="Kashin S."/>
            <person name="Khazanovich D."/>
            <person name="Kisner P."/>
            <person name="Lance K."/>
            <person name="Lara M."/>
            <person name="Lee W."/>
            <person name="Lennon N."/>
            <person name="Letendre F."/>
            <person name="LeVine R."/>
            <person name="Lipovsky A."/>
            <person name="Liu X."/>
            <person name="Liu J."/>
            <person name="Liu S."/>
            <person name="Lokyitsang T."/>
            <person name="Lokyitsang Y."/>
            <person name="Lubonja R."/>
            <person name="Lui A."/>
            <person name="MacDonald P."/>
            <person name="Magnisalis V."/>
            <person name="Maru K."/>
            <person name="Matthews C."/>
            <person name="McCusker W."/>
            <person name="McDonough S."/>
            <person name="Mehta T."/>
            <person name="Meldrim J."/>
            <person name="Meneus L."/>
            <person name="Mihai O."/>
            <person name="Mihalev A."/>
            <person name="Mihova T."/>
            <person name="Mittelman R."/>
            <person name="Mlenga V."/>
            <person name="Montmayeur A."/>
            <person name="Mulrain L."/>
            <person name="Navidi A."/>
            <person name="Naylor J."/>
            <person name="Negash T."/>
            <person name="Nguyen T."/>
            <person name="Nguyen N."/>
            <person name="Nicol R."/>
            <person name="Norbu C."/>
            <person name="Norbu N."/>
            <person name="Novod N."/>
            <person name="O'Neill B."/>
            <person name="Osman S."/>
            <person name="Markiewicz E."/>
            <person name="Oyono O.L."/>
            <person name="Patti C."/>
            <person name="Phunkhang P."/>
            <person name="Pierre F."/>
            <person name="Priest M."/>
            <person name="Raghuraman S."/>
            <person name="Rege F."/>
            <person name="Reyes R."/>
            <person name="Rise C."/>
            <person name="Rogov P."/>
            <person name="Ross K."/>
            <person name="Ryan E."/>
            <person name="Settipalli S."/>
            <person name="Shea T."/>
            <person name="Sherpa N."/>
            <person name="Shi L."/>
            <person name="Shih D."/>
            <person name="Sparrow T."/>
            <person name="Spaulding J."/>
            <person name="Stalker J."/>
            <person name="Stange-Thomann N."/>
            <person name="Stavropoulos S."/>
            <person name="Stone C."/>
            <person name="Strader C."/>
            <person name="Tesfaye S."/>
            <person name="Thomson T."/>
            <person name="Thoulutsang Y."/>
            <person name="Thoulutsang D."/>
            <person name="Topham K."/>
            <person name="Topping I."/>
            <person name="Tsamla T."/>
            <person name="Vassiliev H."/>
            <person name="Vo A."/>
            <person name="Wangchuk T."/>
            <person name="Wangdi T."/>
            <person name="Weiand M."/>
            <person name="Wilkinson J."/>
            <person name="Wilson A."/>
            <person name="Yadav S."/>
            <person name="Young G."/>
            <person name="Yu Q."/>
            <person name="Zembek L."/>
            <person name="Zhong D."/>
            <person name="Zimmer A."/>
            <person name="Zwirko Z."/>
            <person name="Jaffe D.B."/>
            <person name="Alvarez P."/>
            <person name="Brockman W."/>
            <person name="Butler J."/>
            <person name="Chin C."/>
            <person name="Gnerre S."/>
            <person name="Grabherr M."/>
            <person name="Kleber M."/>
            <person name="Mauceli E."/>
            <person name="MacCallum I."/>
        </authorList>
    </citation>
    <scope>NUCLEOTIDE SEQUENCE [LARGE SCALE GENOMIC DNA]</scope>
    <source>
        <strain evidence="2">white501</strain>
    </source>
</reference>
<evidence type="ECO:0000313" key="1">
    <source>
        <dbReference type="EMBL" id="EDX12236.1"/>
    </source>
</evidence>
<protein>
    <submittedName>
        <fullName evidence="1">GD20070</fullName>
    </submittedName>
</protein>